<keyword evidence="1" id="KW-0413">Isomerase</keyword>
<dbReference type="GO" id="GO:0046872">
    <property type="term" value="F:metal ion binding"/>
    <property type="evidence" value="ECO:0007669"/>
    <property type="project" value="UniProtKB-UniRule"/>
</dbReference>
<dbReference type="STRING" id="334253.SAMN04487943_10332"/>
<dbReference type="HAMAP" id="MF_02243">
    <property type="entry name" value="UxaE"/>
    <property type="match status" value="1"/>
</dbReference>
<evidence type="ECO:0000313" key="2">
    <source>
        <dbReference type="EMBL" id="SFL67198.1"/>
    </source>
</evidence>
<keyword evidence="3" id="KW-1185">Reference proteome</keyword>
<proteinExistence type="inferred from homology"/>
<comment type="function">
    <text evidence="1">Catalyzes the epimerization of D-tagaturonate (D-TagA) to D-fructuronate (D-FruA).</text>
</comment>
<name>A0A1I4JKT6_9BACI</name>
<accession>A0A1I4JKT6</accession>
<gene>
    <name evidence="1" type="primary">uxaE</name>
    <name evidence="2" type="ORF">SAMN04487943_10332</name>
</gene>
<dbReference type="Proteomes" id="UP000198565">
    <property type="component" value="Unassembled WGS sequence"/>
</dbReference>
<feature type="active site" description="Proton donor" evidence="1">
    <location>
        <position position="276"/>
    </location>
</feature>
<organism evidence="2 3">
    <name type="scientific">Gracilibacillus orientalis</name>
    <dbReference type="NCBI Taxonomy" id="334253"/>
    <lineage>
        <taxon>Bacteria</taxon>
        <taxon>Bacillati</taxon>
        <taxon>Bacillota</taxon>
        <taxon>Bacilli</taxon>
        <taxon>Bacillales</taxon>
        <taxon>Bacillaceae</taxon>
        <taxon>Gracilibacillus</taxon>
    </lineage>
</organism>
<evidence type="ECO:0000313" key="3">
    <source>
        <dbReference type="Proteomes" id="UP000198565"/>
    </source>
</evidence>
<feature type="binding site" evidence="1">
    <location>
        <position position="168"/>
    </location>
    <ligand>
        <name>a divalent metal cation</name>
        <dbReference type="ChEBI" id="CHEBI:60240"/>
    </ligand>
</feature>
<dbReference type="InterPro" id="IPR032586">
    <property type="entry name" value="UxaE"/>
</dbReference>
<evidence type="ECO:0000256" key="1">
    <source>
        <dbReference type="HAMAP-Rule" id="MF_02243"/>
    </source>
</evidence>
<comment type="cofactor">
    <cofactor evidence="1">
        <name>a divalent metal cation</name>
        <dbReference type="ChEBI" id="CHEBI:60240"/>
    </cofactor>
</comment>
<comment type="catalytic activity">
    <reaction evidence="1">
        <text>keto-D-tagaturonate = keto-D-fructuronate</text>
        <dbReference type="Rhea" id="RHEA:51656"/>
        <dbReference type="ChEBI" id="CHEBI:17886"/>
        <dbReference type="ChEBI" id="CHEBI:59881"/>
        <dbReference type="EC" id="5.1.2.7"/>
    </reaction>
</comment>
<dbReference type="EC" id="5.1.2.7" evidence="1"/>
<protein>
    <recommendedName>
        <fullName evidence="1">Tagaturonate/fructuronate epimerase</fullName>
        <shortName evidence="1">D-TagA/D-FruA epimerase</shortName>
        <ecNumber evidence="1">5.1.2.7</ecNumber>
    </recommendedName>
</protein>
<dbReference type="RefSeq" id="WP_091482491.1">
    <property type="nucleotide sequence ID" value="NZ_FOTR01000003.1"/>
</dbReference>
<dbReference type="GO" id="GO:0016856">
    <property type="term" value="F:racemase and epimerase activity, acting on hydroxy acids and derivatives"/>
    <property type="evidence" value="ECO:0007669"/>
    <property type="project" value="UniProtKB-UniRule"/>
</dbReference>
<dbReference type="AlphaFoldDB" id="A0A1I4JKT6"/>
<sequence>MEQFQSVVEALQAGKLPNSSEAIHVYEKSFEKKDNAFVVMAKSNTTKYLVAAGAGPLFDALQGDAVENGKVCPLTHENSKILNQFFDYTKPQAFGTEIATMGLGDRLGIASPGHIETVKGRKVKPILAQQSVRELTLLNRTMTDILDAATFAVFQEGYKDGFGADADHIKLEKDIEYALDLGFSFVTLDCSEQIRNDIEGATEEDVHKAYADLPVDRKEYFNSHYLNKTFNVQGLDISFDEASLHKNVLVYGEAVDFMEHVYNEYISKAEKAIDFEISIDETETVTAPEAHFFVAEELRRRGVTVQSLAPRFCGEFQKGIDYIGDLTQFEKELHEHAEIAKYFSYKLSIHSGSDKFSVFPIIGKHTEGLLHIKTAGTNWLEAVRVIAQLNPDLYRRMHAYAEEHFEETLKYYHVTPDLDSIAPLAETADEDLPSYMDYDASRQLFHVTYGILLTAKSESGADLFRTEFFTTLMKNEDAYRSALVKHIGRHLDLLEL</sequence>
<dbReference type="OrthoDB" id="9797992at2"/>
<feature type="binding site" evidence="1">
    <location>
        <position position="318"/>
    </location>
    <ligand>
        <name>a divalent metal cation</name>
        <dbReference type="ChEBI" id="CHEBI:60240"/>
    </ligand>
</feature>
<dbReference type="Pfam" id="PF16257">
    <property type="entry name" value="UxaE"/>
    <property type="match status" value="1"/>
</dbReference>
<feature type="active site" description="Proton acceptor" evidence="1">
    <location>
        <position position="167"/>
    </location>
</feature>
<feature type="binding site" evidence="1">
    <location>
        <position position="350"/>
    </location>
    <ligand>
        <name>a divalent metal cation</name>
        <dbReference type="ChEBI" id="CHEBI:60240"/>
    </ligand>
</feature>
<dbReference type="EMBL" id="FOTR01000003">
    <property type="protein sequence ID" value="SFL67198.1"/>
    <property type="molecule type" value="Genomic_DNA"/>
</dbReference>
<reference evidence="3" key="1">
    <citation type="submission" date="2016-10" db="EMBL/GenBank/DDBJ databases">
        <authorList>
            <person name="Varghese N."/>
            <person name="Submissions S."/>
        </authorList>
    </citation>
    <scope>NUCLEOTIDE SEQUENCE [LARGE SCALE GENOMIC DNA]</scope>
    <source>
        <strain evidence="3">CGMCC 1.4250</strain>
    </source>
</reference>
<comment type="similarity">
    <text evidence="1">Belongs to the UxaE family.</text>
</comment>
<keyword evidence="1" id="KW-0479">Metal-binding</keyword>